<gene>
    <name evidence="2" type="ORF">KME15_25565</name>
</gene>
<accession>A0A951QHS7</accession>
<dbReference type="AlphaFoldDB" id="A0A951QHS7"/>
<dbReference type="InterPro" id="IPR044925">
    <property type="entry name" value="His-Me_finger_sf"/>
</dbReference>
<reference evidence="2" key="1">
    <citation type="submission" date="2021-05" db="EMBL/GenBank/DDBJ databases">
        <authorList>
            <person name="Pietrasiak N."/>
            <person name="Ward R."/>
            <person name="Stajich J.E."/>
            <person name="Kurbessoian T."/>
        </authorList>
    </citation>
    <scope>NUCLEOTIDE SEQUENCE</scope>
    <source>
        <strain evidence="2">UHER 2000/2452</strain>
    </source>
</reference>
<sequence length="180" mass="20729">MNRYELGQAIRLTYQGCVRVLPFEIDAHGCMIYIGKRKGKVVKYPTVIIHARIYMIHRLMLVAKLEREIRAGYWACHSCDNAGCINPEHLSECTPAENLQDSLMRSGRRQIPPKPHKGSLHHNSKLTESDIPKIRQLLEQGKSQRAIAAQFNVSPSLIWYIKNNQIWQHVRETLESSDND</sequence>
<protein>
    <submittedName>
        <fullName evidence="2">Helix-turn-helix domain-containing protein</fullName>
    </submittedName>
</protein>
<reference evidence="2" key="2">
    <citation type="journal article" date="2022" name="Microbiol. Resour. Announc.">
        <title>Metagenome Sequencing to Explore Phylogenomics of Terrestrial Cyanobacteria.</title>
        <authorList>
            <person name="Ward R.D."/>
            <person name="Stajich J.E."/>
            <person name="Johansen J.R."/>
            <person name="Huntemann M."/>
            <person name="Clum A."/>
            <person name="Foster B."/>
            <person name="Foster B."/>
            <person name="Roux S."/>
            <person name="Palaniappan K."/>
            <person name="Varghese N."/>
            <person name="Mukherjee S."/>
            <person name="Reddy T.B.K."/>
            <person name="Daum C."/>
            <person name="Copeland A."/>
            <person name="Chen I.A."/>
            <person name="Ivanova N.N."/>
            <person name="Kyrpides N.C."/>
            <person name="Shapiro N."/>
            <person name="Eloe-Fadrosh E.A."/>
            <person name="Pietrasiak N."/>
        </authorList>
    </citation>
    <scope>NUCLEOTIDE SEQUENCE</scope>
    <source>
        <strain evidence="2">UHER 2000/2452</strain>
    </source>
</reference>
<dbReference type="Gene3D" id="1.10.10.60">
    <property type="entry name" value="Homeodomain-like"/>
    <property type="match status" value="1"/>
</dbReference>
<dbReference type="EMBL" id="JAHHHD010000054">
    <property type="protein sequence ID" value="MBW4662040.1"/>
    <property type="molecule type" value="Genomic_DNA"/>
</dbReference>
<dbReference type="Proteomes" id="UP000757435">
    <property type="component" value="Unassembled WGS sequence"/>
</dbReference>
<name>A0A951QHS7_9CYAN</name>
<organism evidence="2 3">
    <name type="scientific">Drouetiella hepatica Uher 2000/2452</name>
    <dbReference type="NCBI Taxonomy" id="904376"/>
    <lineage>
        <taxon>Bacteria</taxon>
        <taxon>Bacillati</taxon>
        <taxon>Cyanobacteriota</taxon>
        <taxon>Cyanophyceae</taxon>
        <taxon>Oculatellales</taxon>
        <taxon>Oculatellaceae</taxon>
        <taxon>Drouetiella</taxon>
    </lineage>
</organism>
<dbReference type="Pfam" id="PF13936">
    <property type="entry name" value="HTH_38"/>
    <property type="match status" value="1"/>
</dbReference>
<evidence type="ECO:0000313" key="2">
    <source>
        <dbReference type="EMBL" id="MBW4662040.1"/>
    </source>
</evidence>
<dbReference type="InterPro" id="IPR025246">
    <property type="entry name" value="IS30-like_HTH"/>
</dbReference>
<evidence type="ECO:0000313" key="3">
    <source>
        <dbReference type="Proteomes" id="UP000757435"/>
    </source>
</evidence>
<feature type="domain" description="Transposase IS30-like HTH" evidence="1">
    <location>
        <begin position="123"/>
        <end position="158"/>
    </location>
</feature>
<proteinExistence type="predicted"/>
<comment type="caution">
    <text evidence="2">The sequence shown here is derived from an EMBL/GenBank/DDBJ whole genome shotgun (WGS) entry which is preliminary data.</text>
</comment>
<evidence type="ECO:0000259" key="1">
    <source>
        <dbReference type="Pfam" id="PF13936"/>
    </source>
</evidence>
<dbReference type="SUPFAM" id="SSF54060">
    <property type="entry name" value="His-Me finger endonucleases"/>
    <property type="match status" value="1"/>
</dbReference>